<comment type="similarity">
    <text evidence="1">Belongs to the peptidase A8 family.</text>
</comment>
<dbReference type="PANTHER" id="PTHR33695:SF1">
    <property type="entry name" value="LIPOPROTEIN SIGNAL PEPTIDASE"/>
    <property type="match status" value="1"/>
</dbReference>
<keyword evidence="11" id="KW-1185">Reference proteome</keyword>
<comment type="caution">
    <text evidence="10">The sequence shown here is derived from an EMBL/GenBank/DDBJ whole genome shotgun (WGS) entry which is preliminary data.</text>
</comment>
<evidence type="ECO:0000256" key="1">
    <source>
        <dbReference type="ARBA" id="ARBA00006139"/>
    </source>
</evidence>
<dbReference type="InterPro" id="IPR001872">
    <property type="entry name" value="Peptidase_A8"/>
</dbReference>
<sequence>MDRALTGEVVDFLQLNFGSYTFPIFNIADSCIVIGVALIILDSLFDMKQESLNNKSHEGNEEV</sequence>
<evidence type="ECO:0000256" key="9">
    <source>
        <dbReference type="SAM" id="Phobius"/>
    </source>
</evidence>
<protein>
    <submittedName>
        <fullName evidence="10">Lipoprotein signal peptidase</fullName>
    </submittedName>
</protein>
<dbReference type="PANTHER" id="PTHR33695">
    <property type="entry name" value="LIPOPROTEIN SIGNAL PEPTIDASE"/>
    <property type="match status" value="1"/>
</dbReference>
<keyword evidence="3" id="KW-0645">Protease</keyword>
<keyword evidence="10" id="KW-0449">Lipoprotein</keyword>
<reference evidence="10 11" key="1">
    <citation type="journal article" date="2014" name="Genome Announc.">
        <title>Draft Genome Sequence of Paenibacillus pini JCM 16418T, Isolated from the Rhizosphere of Pine Tree.</title>
        <authorList>
            <person name="Yuki M."/>
            <person name="Oshima K."/>
            <person name="Suda W."/>
            <person name="Oshida Y."/>
            <person name="Kitamura K."/>
            <person name="Iida Y."/>
            <person name="Hattori M."/>
            <person name="Ohkuma M."/>
        </authorList>
    </citation>
    <scope>NUCLEOTIDE SEQUENCE [LARGE SCALE GENOMIC DNA]</scope>
    <source>
        <strain evidence="10 11">JCM 16418</strain>
    </source>
</reference>
<organism evidence="10 11">
    <name type="scientific">Paenibacillus pini JCM 16418</name>
    <dbReference type="NCBI Taxonomy" id="1236976"/>
    <lineage>
        <taxon>Bacteria</taxon>
        <taxon>Bacillati</taxon>
        <taxon>Bacillota</taxon>
        <taxon>Bacilli</taxon>
        <taxon>Bacillales</taxon>
        <taxon>Paenibacillaceae</taxon>
        <taxon>Paenibacillus</taxon>
    </lineage>
</organism>
<accession>W7YXK2</accession>
<evidence type="ECO:0000256" key="6">
    <source>
        <dbReference type="ARBA" id="ARBA00022801"/>
    </source>
</evidence>
<feature type="transmembrane region" description="Helical" evidence="9">
    <location>
        <begin position="20"/>
        <end position="41"/>
    </location>
</feature>
<keyword evidence="4 9" id="KW-0812">Transmembrane</keyword>
<keyword evidence="7 9" id="KW-1133">Transmembrane helix</keyword>
<gene>
    <name evidence="10" type="ORF">JCM16418_1098</name>
</gene>
<evidence type="ECO:0000256" key="2">
    <source>
        <dbReference type="ARBA" id="ARBA00022475"/>
    </source>
</evidence>
<evidence type="ECO:0000313" key="10">
    <source>
        <dbReference type="EMBL" id="GAF07109.1"/>
    </source>
</evidence>
<dbReference type="AlphaFoldDB" id="W7YXK2"/>
<dbReference type="GO" id="GO:0016020">
    <property type="term" value="C:membrane"/>
    <property type="evidence" value="ECO:0007669"/>
    <property type="project" value="InterPro"/>
</dbReference>
<keyword evidence="5" id="KW-0064">Aspartyl protease</keyword>
<evidence type="ECO:0000256" key="7">
    <source>
        <dbReference type="ARBA" id="ARBA00022989"/>
    </source>
</evidence>
<dbReference type="GO" id="GO:0004190">
    <property type="term" value="F:aspartic-type endopeptidase activity"/>
    <property type="evidence" value="ECO:0007669"/>
    <property type="project" value="UniProtKB-KW"/>
</dbReference>
<dbReference type="EMBL" id="BAVZ01000002">
    <property type="protein sequence ID" value="GAF07109.1"/>
    <property type="molecule type" value="Genomic_DNA"/>
</dbReference>
<name>W7YXK2_9BACL</name>
<keyword evidence="2" id="KW-1003">Cell membrane</keyword>
<keyword evidence="6" id="KW-0378">Hydrolase</keyword>
<evidence type="ECO:0000256" key="8">
    <source>
        <dbReference type="ARBA" id="ARBA00023136"/>
    </source>
</evidence>
<dbReference type="Proteomes" id="UP000019364">
    <property type="component" value="Unassembled WGS sequence"/>
</dbReference>
<dbReference type="Pfam" id="PF01252">
    <property type="entry name" value="Peptidase_A8"/>
    <property type="match status" value="1"/>
</dbReference>
<dbReference type="eggNOG" id="COG0597">
    <property type="taxonomic scope" value="Bacteria"/>
</dbReference>
<dbReference type="GO" id="GO:0006508">
    <property type="term" value="P:proteolysis"/>
    <property type="evidence" value="ECO:0007669"/>
    <property type="project" value="UniProtKB-KW"/>
</dbReference>
<evidence type="ECO:0000256" key="5">
    <source>
        <dbReference type="ARBA" id="ARBA00022750"/>
    </source>
</evidence>
<proteinExistence type="inferred from homology"/>
<evidence type="ECO:0000313" key="11">
    <source>
        <dbReference type="Proteomes" id="UP000019364"/>
    </source>
</evidence>
<evidence type="ECO:0000256" key="3">
    <source>
        <dbReference type="ARBA" id="ARBA00022670"/>
    </source>
</evidence>
<dbReference type="STRING" id="1236976.JCM16418_1098"/>
<evidence type="ECO:0000256" key="4">
    <source>
        <dbReference type="ARBA" id="ARBA00022692"/>
    </source>
</evidence>
<keyword evidence="8 9" id="KW-0472">Membrane</keyword>